<keyword evidence="10" id="KW-1185">Reference proteome</keyword>
<proteinExistence type="inferred from homology"/>
<keyword evidence="7" id="KW-1133">Transmembrane helix</keyword>
<name>A0A1C3CT45_9GAMM</name>
<comment type="similarity">
    <text evidence="6">Belongs to the peptidase M48 family.</text>
</comment>
<evidence type="ECO:0000259" key="8">
    <source>
        <dbReference type="Pfam" id="PF01435"/>
    </source>
</evidence>
<comment type="cofactor">
    <cofactor evidence="6">
        <name>Zn(2+)</name>
        <dbReference type="ChEBI" id="CHEBI:29105"/>
    </cofactor>
    <text evidence="6">Binds 1 zinc ion per subunit.</text>
</comment>
<sequence>MNLSVDAIFYDGISAKPQQAEVCGLDNQRVLVKYGVQFEQQRYYLYSDMTLIGALGAIQPIVELKDDARLEFTAPLPEWFQLMRKGRSHSIWKLERTPSLILFSVVFVLVLAFATVKWGIPLTSYFVAKQLPAQVMNNWGDQAEEYVMKLTDDSKLPTARQKELVQKYRQLVVGTPPAKLLFRAGGHLGPNALAIPNNTIIVTDELVKLAKNDDELLGVLAHEQGHLIERHSLQQALSSLGFSALLLLITGDSSDLITTLPVAFIGASYSRDFESEADLYALKTMDQHHIQTIHFAHLLQRLADQTGEDTAKGKSWQDFLSTHPATAERIKAVENFKSQSEVSK</sequence>
<dbReference type="GO" id="GO:0051603">
    <property type="term" value="P:proteolysis involved in protein catabolic process"/>
    <property type="evidence" value="ECO:0007669"/>
    <property type="project" value="TreeGrafter"/>
</dbReference>
<dbReference type="CDD" id="cd07332">
    <property type="entry name" value="M48C_Oma1_like"/>
    <property type="match status" value="1"/>
</dbReference>
<keyword evidence="5 6" id="KW-0482">Metalloprotease</keyword>
<comment type="caution">
    <text evidence="9">The sequence shown here is derived from an EMBL/GenBank/DDBJ whole genome shotgun (WGS) entry which is preliminary data.</text>
</comment>
<evidence type="ECO:0000313" key="10">
    <source>
        <dbReference type="Proteomes" id="UP000186553"/>
    </source>
</evidence>
<dbReference type="InterPro" id="IPR001915">
    <property type="entry name" value="Peptidase_M48"/>
</dbReference>
<dbReference type="AlphaFoldDB" id="A0A1C3CT45"/>
<keyword evidence="7" id="KW-0812">Transmembrane</keyword>
<evidence type="ECO:0000256" key="7">
    <source>
        <dbReference type="SAM" id="Phobius"/>
    </source>
</evidence>
<feature type="transmembrane region" description="Helical" evidence="7">
    <location>
        <begin position="100"/>
        <end position="120"/>
    </location>
</feature>
<evidence type="ECO:0000313" key="9">
    <source>
        <dbReference type="EMBL" id="ODA11912.1"/>
    </source>
</evidence>
<dbReference type="OrthoDB" id="9810445at2"/>
<dbReference type="PANTHER" id="PTHR22726:SF1">
    <property type="entry name" value="METALLOENDOPEPTIDASE OMA1, MITOCHONDRIAL"/>
    <property type="match status" value="1"/>
</dbReference>
<dbReference type="GO" id="GO:0016020">
    <property type="term" value="C:membrane"/>
    <property type="evidence" value="ECO:0007669"/>
    <property type="project" value="TreeGrafter"/>
</dbReference>
<evidence type="ECO:0000256" key="4">
    <source>
        <dbReference type="ARBA" id="ARBA00022833"/>
    </source>
</evidence>
<keyword evidence="1 6" id="KW-0645">Protease</keyword>
<dbReference type="Gene3D" id="3.30.2010.10">
    <property type="entry name" value="Metalloproteases ('zincins'), catalytic domain"/>
    <property type="match status" value="1"/>
</dbReference>
<dbReference type="Pfam" id="PF01435">
    <property type="entry name" value="Peptidase_M48"/>
    <property type="match status" value="1"/>
</dbReference>
<reference evidence="9 10" key="1">
    <citation type="submission" date="2016-07" db="EMBL/GenBank/DDBJ databases">
        <title>Acinetobacter sp. ANC 4603.</title>
        <authorList>
            <person name="Radolfova-Krizova L."/>
            <person name="Nemec A."/>
        </authorList>
    </citation>
    <scope>NUCLEOTIDE SEQUENCE [LARGE SCALE GENOMIC DNA]</scope>
    <source>
        <strain evidence="9 10">ANC 4603</strain>
    </source>
</reference>
<feature type="domain" description="Peptidase M48" evidence="8">
    <location>
        <begin position="190"/>
        <end position="335"/>
    </location>
</feature>
<dbReference type="Proteomes" id="UP000186553">
    <property type="component" value="Unassembled WGS sequence"/>
</dbReference>
<evidence type="ECO:0000256" key="2">
    <source>
        <dbReference type="ARBA" id="ARBA00022723"/>
    </source>
</evidence>
<dbReference type="RefSeq" id="WP_068889706.1">
    <property type="nucleotide sequence ID" value="NZ_CBCRUU010000017.1"/>
</dbReference>
<keyword evidence="2" id="KW-0479">Metal-binding</keyword>
<protein>
    <submittedName>
        <fullName evidence="9">Peptidase</fullName>
    </submittedName>
</protein>
<dbReference type="STRING" id="1891224.BBP83_13240"/>
<evidence type="ECO:0000256" key="6">
    <source>
        <dbReference type="RuleBase" id="RU003983"/>
    </source>
</evidence>
<evidence type="ECO:0000256" key="3">
    <source>
        <dbReference type="ARBA" id="ARBA00022801"/>
    </source>
</evidence>
<keyword evidence="4 6" id="KW-0862">Zinc</keyword>
<dbReference type="PANTHER" id="PTHR22726">
    <property type="entry name" value="METALLOENDOPEPTIDASE OMA1"/>
    <property type="match status" value="1"/>
</dbReference>
<organism evidence="9 10">
    <name type="scientific">Acinetobacter celticus</name>
    <dbReference type="NCBI Taxonomy" id="1891224"/>
    <lineage>
        <taxon>Bacteria</taxon>
        <taxon>Pseudomonadati</taxon>
        <taxon>Pseudomonadota</taxon>
        <taxon>Gammaproteobacteria</taxon>
        <taxon>Moraxellales</taxon>
        <taxon>Moraxellaceae</taxon>
        <taxon>Acinetobacter</taxon>
    </lineage>
</organism>
<accession>A0A1C3CT45</accession>
<keyword evidence="7" id="KW-0472">Membrane</keyword>
<keyword evidence="3 6" id="KW-0378">Hydrolase</keyword>
<dbReference type="EMBL" id="MBDL01000014">
    <property type="protein sequence ID" value="ODA11912.1"/>
    <property type="molecule type" value="Genomic_DNA"/>
</dbReference>
<evidence type="ECO:0000256" key="1">
    <source>
        <dbReference type="ARBA" id="ARBA00022670"/>
    </source>
</evidence>
<dbReference type="GO" id="GO:0004222">
    <property type="term" value="F:metalloendopeptidase activity"/>
    <property type="evidence" value="ECO:0007669"/>
    <property type="project" value="InterPro"/>
</dbReference>
<gene>
    <name evidence="9" type="ORF">BBP83_13240</name>
</gene>
<dbReference type="GO" id="GO:0046872">
    <property type="term" value="F:metal ion binding"/>
    <property type="evidence" value="ECO:0007669"/>
    <property type="project" value="UniProtKB-KW"/>
</dbReference>
<evidence type="ECO:0000256" key="5">
    <source>
        <dbReference type="ARBA" id="ARBA00023049"/>
    </source>
</evidence>
<dbReference type="InterPro" id="IPR051156">
    <property type="entry name" value="Mito/Outer_Membr_Metalloprot"/>
</dbReference>